<evidence type="ECO:0000313" key="1">
    <source>
        <dbReference type="Proteomes" id="UP000887572"/>
    </source>
</evidence>
<organism evidence="1 2">
    <name type="scientific">Globodera rostochiensis</name>
    <name type="common">Golden nematode worm</name>
    <name type="synonym">Heterodera rostochiensis</name>
    <dbReference type="NCBI Taxonomy" id="31243"/>
    <lineage>
        <taxon>Eukaryota</taxon>
        <taxon>Metazoa</taxon>
        <taxon>Ecdysozoa</taxon>
        <taxon>Nematoda</taxon>
        <taxon>Chromadorea</taxon>
        <taxon>Rhabditida</taxon>
        <taxon>Tylenchina</taxon>
        <taxon>Tylenchomorpha</taxon>
        <taxon>Tylenchoidea</taxon>
        <taxon>Heteroderidae</taxon>
        <taxon>Heteroderinae</taxon>
        <taxon>Globodera</taxon>
    </lineage>
</organism>
<sequence>MPNSQASTDAPLVSSAYCAIVNDSGNGVLREIIEHLGLLESGCFKVHQKQIGSQTVPFHIVRLDNKYYTCDVPLLCCQSPERFLTICTAERTSDFEISAILFCSTRQQLTDDFLALVSKCSSCMGEADVKALILREDDGTEEMTSSVNLNDEMLRKFTQSRGIEIIKIGRNRTNCLGDEEGLHGIPRVLEIIETVRWPNMKMKPNPVEQREHRTRLQKYIEMEFCDGGERDSAGGFATQLVSDRKNFACQSTAKEAHTDSDYPDSEDEDAILEWFDRPQISEDIAHFSNIPPPHNEVTNLHLSREDGNMAFFLRNLNEVRLSNTQMPLKERVDVSEGIAYDLLGAISSKEKGS</sequence>
<name>A0A914HCC6_GLORO</name>
<dbReference type="AlphaFoldDB" id="A0A914HCC6"/>
<protein>
    <submittedName>
        <fullName evidence="2">Uncharacterized protein</fullName>
    </submittedName>
</protein>
<dbReference type="Gene3D" id="3.40.50.11960">
    <property type="match status" value="1"/>
</dbReference>
<dbReference type="Proteomes" id="UP000887572">
    <property type="component" value="Unplaced"/>
</dbReference>
<evidence type="ECO:0000313" key="2">
    <source>
        <dbReference type="WBParaSite" id="Gr19_v10_g1605.t1"/>
    </source>
</evidence>
<reference evidence="2" key="1">
    <citation type="submission" date="2022-11" db="UniProtKB">
        <authorList>
            <consortium name="WormBaseParasite"/>
        </authorList>
    </citation>
    <scope>IDENTIFICATION</scope>
</reference>
<proteinExistence type="predicted"/>
<keyword evidence="1" id="KW-1185">Reference proteome</keyword>
<dbReference type="WBParaSite" id="Gr19_v10_g1605.t1">
    <property type="protein sequence ID" value="Gr19_v10_g1605.t1"/>
    <property type="gene ID" value="Gr19_v10_g1605"/>
</dbReference>
<accession>A0A914HCC6</accession>